<keyword evidence="4" id="KW-1133">Transmembrane helix</keyword>
<protein>
    <submittedName>
        <fullName evidence="6">Intercellular adhesion protein A</fullName>
    </submittedName>
</protein>
<feature type="transmembrane region" description="Helical" evidence="4">
    <location>
        <begin position="12"/>
        <end position="31"/>
    </location>
</feature>
<evidence type="ECO:0000256" key="3">
    <source>
        <dbReference type="ARBA" id="ARBA00022679"/>
    </source>
</evidence>
<dbReference type="Pfam" id="PF00535">
    <property type="entry name" value="Glycos_transf_2"/>
    <property type="match status" value="1"/>
</dbReference>
<dbReference type="SUPFAM" id="SSF53448">
    <property type="entry name" value="Nucleotide-diphospho-sugar transferases"/>
    <property type="match status" value="1"/>
</dbReference>
<proteinExistence type="inferred from homology"/>
<evidence type="ECO:0000259" key="5">
    <source>
        <dbReference type="Pfam" id="PF00535"/>
    </source>
</evidence>
<sequence>MIISKMVDVYAVYYPIVLSFIWASGAFLSRWKDKSRARGLSDREKISIVISAYNEEETIEEVLLSLRNLNYPALEIFVVDDKSSDRTLQKLHAFKKRFNNWEALTILEQKENKGKATALNVALNQVTSKYMLVIDADSYLSADALDYLLAELVSVMLSLNLRVTIV</sequence>
<dbReference type="Gene3D" id="3.90.550.10">
    <property type="entry name" value="Spore Coat Polysaccharide Biosynthesis Protein SpsA, Chain A"/>
    <property type="match status" value="1"/>
</dbReference>
<keyword evidence="2" id="KW-0328">Glycosyltransferase</keyword>
<dbReference type="EMBL" id="AZSI01000064">
    <property type="protein sequence ID" value="KEY62144.1"/>
    <property type="molecule type" value="Genomic_DNA"/>
</dbReference>
<dbReference type="InterPro" id="IPR029044">
    <property type="entry name" value="Nucleotide-diphossugar_trans"/>
</dbReference>
<name>A0A084AA15_LACLC</name>
<keyword evidence="4" id="KW-0812">Transmembrane</keyword>
<comment type="caution">
    <text evidence="6">The sequence shown here is derived from an EMBL/GenBank/DDBJ whole genome shotgun (WGS) entry which is preliminary data.</text>
</comment>
<dbReference type="PANTHER" id="PTHR43630:SF1">
    <property type="entry name" value="POLY-BETA-1,6-N-ACETYL-D-GLUCOSAMINE SYNTHASE"/>
    <property type="match status" value="1"/>
</dbReference>
<dbReference type="RefSeq" id="WP_235182448.1">
    <property type="nucleotide sequence ID" value="NZ_AZSI01000064.1"/>
</dbReference>
<dbReference type="InterPro" id="IPR001173">
    <property type="entry name" value="Glyco_trans_2-like"/>
</dbReference>
<dbReference type="PANTHER" id="PTHR43630">
    <property type="entry name" value="POLY-BETA-1,6-N-ACETYL-D-GLUCOSAMINE SYNTHASE"/>
    <property type="match status" value="1"/>
</dbReference>
<dbReference type="PATRIC" id="fig|1415168.3.peg.1787"/>
<evidence type="ECO:0000313" key="7">
    <source>
        <dbReference type="Proteomes" id="UP000028401"/>
    </source>
</evidence>
<evidence type="ECO:0000256" key="4">
    <source>
        <dbReference type="SAM" id="Phobius"/>
    </source>
</evidence>
<keyword evidence="4" id="KW-0472">Membrane</keyword>
<keyword evidence="3" id="KW-0808">Transferase</keyword>
<reference evidence="6 7" key="1">
    <citation type="submission" date="2014-06" db="EMBL/GenBank/DDBJ databases">
        <title>Draft genome sequence of the putrescine producing strain Lactococcus lactis subsp cremoris GE214.</title>
        <authorList>
            <person name="Ladero V."/>
            <person name="Linares D.M."/>
            <person name="del Rio B."/>
            <person name="Mayo B."/>
            <person name="Martin M.C."/>
            <person name="Fernandez M."/>
            <person name="Alvarez M.A."/>
        </authorList>
    </citation>
    <scope>NUCLEOTIDE SEQUENCE [LARGE SCALE GENOMIC DNA]</scope>
    <source>
        <strain evidence="6 7">GE214</strain>
    </source>
</reference>
<dbReference type="CDD" id="cd06423">
    <property type="entry name" value="CESA_like"/>
    <property type="match status" value="1"/>
</dbReference>
<dbReference type="GO" id="GO:0016757">
    <property type="term" value="F:glycosyltransferase activity"/>
    <property type="evidence" value="ECO:0007669"/>
    <property type="project" value="UniProtKB-KW"/>
</dbReference>
<evidence type="ECO:0000256" key="1">
    <source>
        <dbReference type="ARBA" id="ARBA00006739"/>
    </source>
</evidence>
<evidence type="ECO:0000256" key="2">
    <source>
        <dbReference type="ARBA" id="ARBA00022676"/>
    </source>
</evidence>
<accession>A0A084AA15</accession>
<organism evidence="6 7">
    <name type="scientific">Lactococcus cremoris subsp. cremoris GE214</name>
    <dbReference type="NCBI Taxonomy" id="1415168"/>
    <lineage>
        <taxon>Bacteria</taxon>
        <taxon>Bacillati</taxon>
        <taxon>Bacillota</taxon>
        <taxon>Bacilli</taxon>
        <taxon>Lactobacillales</taxon>
        <taxon>Streptococcaceae</taxon>
        <taxon>Lactococcus</taxon>
        <taxon>Lactococcus cremoris subsp. cremoris</taxon>
    </lineage>
</organism>
<gene>
    <name evidence="6" type="ORF">U725_01719</name>
</gene>
<comment type="similarity">
    <text evidence="1">Belongs to the glycosyltransferase 2 family.</text>
</comment>
<feature type="domain" description="Glycosyltransferase 2-like" evidence="5">
    <location>
        <begin position="47"/>
        <end position="152"/>
    </location>
</feature>
<dbReference type="AlphaFoldDB" id="A0A084AA15"/>
<evidence type="ECO:0000313" key="6">
    <source>
        <dbReference type="EMBL" id="KEY62144.1"/>
    </source>
</evidence>
<dbReference type="Proteomes" id="UP000028401">
    <property type="component" value="Unassembled WGS sequence"/>
</dbReference>